<evidence type="ECO:0008006" key="4">
    <source>
        <dbReference type="Google" id="ProtNLM"/>
    </source>
</evidence>
<dbReference type="Gene3D" id="3.30.1180.10">
    <property type="match status" value="1"/>
</dbReference>
<dbReference type="SUPFAM" id="SSF82549">
    <property type="entry name" value="DAK1/DegV-like"/>
    <property type="match status" value="1"/>
</dbReference>
<dbReference type="InterPro" id="IPR003797">
    <property type="entry name" value="DegV"/>
</dbReference>
<name>A0A1E3UMC6_9FIRM</name>
<dbReference type="Gene3D" id="2.20.28.50">
    <property type="entry name" value="degv family protein"/>
    <property type="match status" value="1"/>
</dbReference>
<accession>A0A1E3UMC6</accession>
<dbReference type="InterPro" id="IPR043168">
    <property type="entry name" value="DegV_C"/>
</dbReference>
<comment type="caution">
    <text evidence="2">The sequence shown here is derived from an EMBL/GenBank/DDBJ whole genome shotgun (WGS) entry which is preliminary data.</text>
</comment>
<evidence type="ECO:0000313" key="2">
    <source>
        <dbReference type="EMBL" id="ODR54143.1"/>
    </source>
</evidence>
<dbReference type="InterPro" id="IPR050270">
    <property type="entry name" value="DegV_domain_contain"/>
</dbReference>
<dbReference type="PANTHER" id="PTHR33434">
    <property type="entry name" value="DEGV DOMAIN-CONTAINING PROTEIN DR_1986-RELATED"/>
    <property type="match status" value="1"/>
</dbReference>
<dbReference type="Pfam" id="PF02645">
    <property type="entry name" value="DegV"/>
    <property type="match status" value="1"/>
</dbReference>
<keyword evidence="1" id="KW-0446">Lipid-binding</keyword>
<dbReference type="Proteomes" id="UP000094271">
    <property type="component" value="Unassembled WGS sequence"/>
</dbReference>
<dbReference type="PANTHER" id="PTHR33434:SF2">
    <property type="entry name" value="FATTY ACID-BINDING PROTEIN TM_1468"/>
    <property type="match status" value="1"/>
</dbReference>
<dbReference type="GO" id="GO:0008289">
    <property type="term" value="F:lipid binding"/>
    <property type="evidence" value="ECO:0007669"/>
    <property type="project" value="UniProtKB-KW"/>
</dbReference>
<dbReference type="EMBL" id="MEHA01000003">
    <property type="protein sequence ID" value="ODR54143.1"/>
    <property type="molecule type" value="Genomic_DNA"/>
</dbReference>
<gene>
    <name evidence="2" type="ORF">BEI59_06210</name>
</gene>
<organism evidence="2 3">
    <name type="scientific">Eisenbergiella tayi</name>
    <dbReference type="NCBI Taxonomy" id="1432052"/>
    <lineage>
        <taxon>Bacteria</taxon>
        <taxon>Bacillati</taxon>
        <taxon>Bacillota</taxon>
        <taxon>Clostridia</taxon>
        <taxon>Lachnospirales</taxon>
        <taxon>Lachnospiraceae</taxon>
        <taxon>Eisenbergiella</taxon>
    </lineage>
</organism>
<dbReference type="PROSITE" id="PS51482">
    <property type="entry name" value="DEGV"/>
    <property type="match status" value="1"/>
</dbReference>
<dbReference type="NCBIfam" id="TIGR00762">
    <property type="entry name" value="DegV"/>
    <property type="match status" value="1"/>
</dbReference>
<sequence length="277" mass="30324">MNQFRIAADSSCDLLTLDGADFVSVPLSIRTDAEEFYDDANLDVDAMVSTLRDTKGRSYSACPNIADWESAFGESGDVIAFTITSALSGSYNAACVAKKNCEERNPTRRIYVVDSLSAGPEIALLIERALYELRSHADFDKVCEALNTYQAQTHLLFALESMHNLAQNGRVSKLAATMASVLGIRAIGQASAEGMLEMLGKCRGVRKVRQFMLDEMVELGYRGGKVRIGHCQNAALALELCAEIRQRFPAADVRSYPLRGLCSYYAERGGIMLGFES</sequence>
<dbReference type="Gene3D" id="3.40.50.10440">
    <property type="entry name" value="Dihydroxyacetone kinase, domain 1"/>
    <property type="match status" value="1"/>
</dbReference>
<dbReference type="AlphaFoldDB" id="A0A1E3UMC6"/>
<evidence type="ECO:0000313" key="3">
    <source>
        <dbReference type="Proteomes" id="UP000094271"/>
    </source>
</evidence>
<reference evidence="2 3" key="1">
    <citation type="submission" date="2016-08" db="EMBL/GenBank/DDBJ databases">
        <authorList>
            <person name="Seilhamer J.J."/>
        </authorList>
    </citation>
    <scope>NUCLEOTIDE SEQUENCE [LARGE SCALE GENOMIC DNA]</scope>
    <source>
        <strain evidence="2 3">NML150140-1</strain>
    </source>
</reference>
<evidence type="ECO:0000256" key="1">
    <source>
        <dbReference type="ARBA" id="ARBA00023121"/>
    </source>
</evidence>
<protein>
    <recommendedName>
        <fullName evidence="4">DegV domain-containing protein</fullName>
    </recommendedName>
</protein>
<proteinExistence type="predicted"/>